<sequence length="447" mass="51868">MPHILHFWKARQTDKMIVENLCKVIDTSRYGIGLTKFKEIRNAMGLQHTRQQDHTIESIRDAMVELREAYPNAGAQEMVSLLFHEKDMSVSRNIVISYFTAYEAGLVHQRKACRLQQRRFWAAGVNDLFTVNQHDKWLRFGLALHTGIEPFSGRIMWMRVWHLNHNPQLILTYYLNTVEKLGYIPMVAQSDPGSENYGIANHRWMRTKKNIMPEIAWSQLCRRFVPGYETLFDEGVVSGWYDSDNVLQVMVFRWVFIPWLQCELDRYQDCVNNTAKRRDHNKVLPHGVPNLIYESPEEFGAMDFKASFNLLMDGIDHVHQVYVKPDHPVFDLVPQALNQFIQHCYDDLGQPPLTRQSLPPMVDDNTNEDPLPLLKNQRDLLCANDADYMGGVHGGLSLDTSDHHRLDSLIEEDEPDTSLLPNGQVAEEEGLFAWFSDEGEEDETHEW</sequence>
<dbReference type="EMBL" id="JABBWE010000088">
    <property type="protein sequence ID" value="KAG1786733.1"/>
    <property type="molecule type" value="Genomic_DNA"/>
</dbReference>
<accession>A0A9P7DBL4</accession>
<dbReference type="RefSeq" id="XP_041154142.1">
    <property type="nucleotide sequence ID" value="XM_041307586.1"/>
</dbReference>
<dbReference type="Proteomes" id="UP000719766">
    <property type="component" value="Unassembled WGS sequence"/>
</dbReference>
<dbReference type="PANTHER" id="PTHR46177:SF1">
    <property type="entry name" value="INTEGRASE CATALYTIC DOMAIN-CONTAINING PROTEIN"/>
    <property type="match status" value="1"/>
</dbReference>
<evidence type="ECO:0000313" key="3">
    <source>
        <dbReference type="Proteomes" id="UP000719766"/>
    </source>
</evidence>
<dbReference type="AlphaFoldDB" id="A0A9P7DBL4"/>
<dbReference type="InterPro" id="IPR058913">
    <property type="entry name" value="Integrase_dom_put"/>
</dbReference>
<organism evidence="2 3">
    <name type="scientific">Suillus plorans</name>
    <dbReference type="NCBI Taxonomy" id="116603"/>
    <lineage>
        <taxon>Eukaryota</taxon>
        <taxon>Fungi</taxon>
        <taxon>Dikarya</taxon>
        <taxon>Basidiomycota</taxon>
        <taxon>Agaricomycotina</taxon>
        <taxon>Agaricomycetes</taxon>
        <taxon>Agaricomycetidae</taxon>
        <taxon>Boletales</taxon>
        <taxon>Suillineae</taxon>
        <taxon>Suillaceae</taxon>
        <taxon>Suillus</taxon>
    </lineage>
</organism>
<evidence type="ECO:0000313" key="2">
    <source>
        <dbReference type="EMBL" id="KAG1786733.1"/>
    </source>
</evidence>
<evidence type="ECO:0000259" key="1">
    <source>
        <dbReference type="Pfam" id="PF24764"/>
    </source>
</evidence>
<keyword evidence="3" id="KW-1185">Reference proteome</keyword>
<feature type="domain" description="Integrase core" evidence="1">
    <location>
        <begin position="124"/>
        <end position="282"/>
    </location>
</feature>
<dbReference type="OrthoDB" id="5946233at2759"/>
<reference evidence="2" key="1">
    <citation type="journal article" date="2020" name="New Phytol.">
        <title>Comparative genomics reveals dynamic genome evolution in host specialist ectomycorrhizal fungi.</title>
        <authorList>
            <person name="Lofgren L.A."/>
            <person name="Nguyen N.H."/>
            <person name="Vilgalys R."/>
            <person name="Ruytinx J."/>
            <person name="Liao H.L."/>
            <person name="Branco S."/>
            <person name="Kuo A."/>
            <person name="LaButti K."/>
            <person name="Lipzen A."/>
            <person name="Andreopoulos W."/>
            <person name="Pangilinan J."/>
            <person name="Riley R."/>
            <person name="Hundley H."/>
            <person name="Na H."/>
            <person name="Barry K."/>
            <person name="Grigoriev I.V."/>
            <person name="Stajich J.E."/>
            <person name="Kennedy P.G."/>
        </authorList>
    </citation>
    <scope>NUCLEOTIDE SEQUENCE</scope>
    <source>
        <strain evidence="2">S12</strain>
    </source>
</reference>
<comment type="caution">
    <text evidence="2">The sequence shown here is derived from an EMBL/GenBank/DDBJ whole genome shotgun (WGS) entry which is preliminary data.</text>
</comment>
<protein>
    <recommendedName>
        <fullName evidence="1">Integrase core domain-containing protein</fullName>
    </recommendedName>
</protein>
<proteinExistence type="predicted"/>
<name>A0A9P7DBL4_9AGAM</name>
<dbReference type="GeneID" id="64601350"/>
<gene>
    <name evidence="2" type="ORF">HD556DRAFT_1449391</name>
</gene>
<dbReference type="Pfam" id="PF24764">
    <property type="entry name" value="rva_4"/>
    <property type="match status" value="1"/>
</dbReference>
<dbReference type="PANTHER" id="PTHR46177">
    <property type="entry name" value="INTEGRASE CATALYTIC DOMAIN-CONTAINING PROTEIN"/>
    <property type="match status" value="1"/>
</dbReference>